<reference evidence="2 3" key="1">
    <citation type="journal article" date="2011" name="J. Bacteriol.">
        <title>Complete genome sequence of the polycyclic aromatic hydrocarbon-degrading bacterium Alteromonas sp. strain SN2.</title>
        <authorList>
            <person name="Jin H.M."/>
            <person name="Jeong H."/>
            <person name="Moon E.J."/>
            <person name="Math R.K."/>
            <person name="Lee K."/>
            <person name="Kim H.J."/>
            <person name="Jeon C.O."/>
            <person name="Oh T.K."/>
            <person name="Kim J.F."/>
        </authorList>
    </citation>
    <scope>NUCLEOTIDE SEQUENCE [LARGE SCALE GENOMIC DNA]</scope>
    <source>
        <strain evidence="3">JCM 17741 / KACC 18427 / KCTC 11700BP / SN2</strain>
        <strain evidence="2">SN2</strain>
    </source>
</reference>
<dbReference type="EMBL" id="CP002339">
    <property type="protein sequence ID" value="AEF05111.1"/>
    <property type="molecule type" value="Genomic_DNA"/>
</dbReference>
<gene>
    <name evidence="1" type="ordered locus">ambt_17810</name>
    <name evidence="2" type="ordered locus">ambt_18065</name>
</gene>
<dbReference type="Proteomes" id="UP000000683">
    <property type="component" value="Chromosome"/>
</dbReference>
<keyword evidence="3" id="KW-1185">Reference proteome</keyword>
<protein>
    <submittedName>
        <fullName evidence="2">Uncharacterized protein</fullName>
    </submittedName>
</protein>
<dbReference type="KEGG" id="alt:ambt_18065"/>
<evidence type="ECO:0000313" key="1">
    <source>
        <dbReference type="EMBL" id="AEF05062.1"/>
    </source>
</evidence>
<proteinExistence type="predicted"/>
<dbReference type="HOGENOM" id="CLU_3211563_0_0_6"/>
<name>F5ZFH6_ALTNA</name>
<evidence type="ECO:0000313" key="3">
    <source>
        <dbReference type="Proteomes" id="UP000000683"/>
    </source>
</evidence>
<evidence type="ECO:0000313" key="2">
    <source>
        <dbReference type="EMBL" id="AEF05111.1"/>
    </source>
</evidence>
<organism evidence="2 3">
    <name type="scientific">Alteromonas naphthalenivorans</name>
    <dbReference type="NCBI Taxonomy" id="715451"/>
    <lineage>
        <taxon>Bacteria</taxon>
        <taxon>Pseudomonadati</taxon>
        <taxon>Pseudomonadota</taxon>
        <taxon>Gammaproteobacteria</taxon>
        <taxon>Alteromonadales</taxon>
        <taxon>Alteromonadaceae</taxon>
        <taxon>Alteromonas/Salinimonas group</taxon>
        <taxon>Alteromonas</taxon>
    </lineage>
</organism>
<accession>F5ZFH6</accession>
<sequence length="44" mass="5170">MLLCAFESFEFTTVIVDELTEVLSIFKRQIKPIDNAIDLRAPWR</sequence>
<dbReference type="EMBL" id="CP002339">
    <property type="protein sequence ID" value="AEF05062.1"/>
    <property type="molecule type" value="Genomic_DNA"/>
</dbReference>
<dbReference type="AlphaFoldDB" id="F5ZFH6"/>
<dbReference type="KEGG" id="alt:ambt_17810"/>